<dbReference type="Proteomes" id="UP000232060">
    <property type="component" value="Unassembled WGS sequence"/>
</dbReference>
<sequence length="33" mass="4050">MKNRRPSRTVRRQRNKARAKVQDQTLIWPFIVV</sequence>
<name>A0A2M8HER9_9GAMM</name>
<gene>
    <name evidence="1" type="ORF">CUC44_01375</name>
</gene>
<evidence type="ECO:0000313" key="1">
    <source>
        <dbReference type="EMBL" id="PJC95067.1"/>
    </source>
</evidence>
<accession>A0A2M8HER9</accession>
<reference evidence="1 2" key="1">
    <citation type="submission" date="2017-11" db="EMBL/GenBank/DDBJ databases">
        <title>Draft genome sequence of environmental isolate Aeromonas lusitania sp. nov. MDC 2473.</title>
        <authorList>
            <person name="Colston S.M."/>
            <person name="Navarro A."/>
            <person name="Martinez-Murcia A.J."/>
            <person name="Graf J."/>
        </authorList>
    </citation>
    <scope>NUCLEOTIDE SEQUENCE [LARGE SCALE GENOMIC DNA]</scope>
    <source>
        <strain evidence="1 2">MDC 2473</strain>
    </source>
</reference>
<protein>
    <submittedName>
        <fullName evidence="1">Uncharacterized protein</fullName>
    </submittedName>
</protein>
<dbReference type="AlphaFoldDB" id="A0A2M8HER9"/>
<proteinExistence type="predicted"/>
<organism evidence="1 2">
    <name type="scientific">Aeromonas lusitana</name>
    <dbReference type="NCBI Taxonomy" id="931529"/>
    <lineage>
        <taxon>Bacteria</taxon>
        <taxon>Pseudomonadati</taxon>
        <taxon>Pseudomonadota</taxon>
        <taxon>Gammaproteobacteria</taxon>
        <taxon>Aeromonadales</taxon>
        <taxon>Aeromonadaceae</taxon>
        <taxon>Aeromonas</taxon>
    </lineage>
</organism>
<dbReference type="EMBL" id="PGCP01000002">
    <property type="protein sequence ID" value="PJC95067.1"/>
    <property type="molecule type" value="Genomic_DNA"/>
</dbReference>
<evidence type="ECO:0000313" key="2">
    <source>
        <dbReference type="Proteomes" id="UP000232060"/>
    </source>
</evidence>
<keyword evidence="2" id="KW-1185">Reference proteome</keyword>
<comment type="caution">
    <text evidence="1">The sequence shown here is derived from an EMBL/GenBank/DDBJ whole genome shotgun (WGS) entry which is preliminary data.</text>
</comment>